<evidence type="ECO:0000256" key="2">
    <source>
        <dbReference type="SAM" id="Phobius"/>
    </source>
</evidence>
<feature type="region of interest" description="Disordered" evidence="1">
    <location>
        <begin position="395"/>
        <end position="414"/>
    </location>
</feature>
<dbReference type="EMBL" id="HBFR01014049">
    <property type="protein sequence ID" value="CAD8883054.1"/>
    <property type="molecule type" value="Transcribed_RNA"/>
</dbReference>
<evidence type="ECO:0000313" key="3">
    <source>
        <dbReference type="EMBL" id="CAD8883054.1"/>
    </source>
</evidence>
<accession>A0A7S1FQA0</accession>
<reference evidence="3" key="1">
    <citation type="submission" date="2021-01" db="EMBL/GenBank/DDBJ databases">
        <authorList>
            <person name="Corre E."/>
            <person name="Pelletier E."/>
            <person name="Niang G."/>
            <person name="Scheremetjew M."/>
            <person name="Finn R."/>
            <person name="Kale V."/>
            <person name="Holt S."/>
            <person name="Cochrane G."/>
            <person name="Meng A."/>
            <person name="Brown T."/>
            <person name="Cohen L."/>
        </authorList>
    </citation>
    <scope>NUCLEOTIDE SEQUENCE</scope>
    <source>
        <strain evidence="3">308</strain>
    </source>
</reference>
<feature type="transmembrane region" description="Helical" evidence="2">
    <location>
        <begin position="278"/>
        <end position="298"/>
    </location>
</feature>
<gene>
    <name evidence="3" type="ORF">CHYS00102_LOCUS10249</name>
</gene>
<keyword evidence="2" id="KW-0812">Transmembrane</keyword>
<dbReference type="AlphaFoldDB" id="A0A7S1FQA0"/>
<name>A0A7S1FQA0_9STRA</name>
<feature type="transmembrane region" description="Helical" evidence="2">
    <location>
        <begin position="101"/>
        <end position="120"/>
    </location>
</feature>
<dbReference type="PANTHER" id="PTHR36970">
    <property type="entry name" value="UNNAMED PRODUCT"/>
    <property type="match status" value="1"/>
</dbReference>
<keyword evidence="2" id="KW-0472">Membrane</keyword>
<feature type="transmembrane region" description="Helical" evidence="2">
    <location>
        <begin position="61"/>
        <end position="81"/>
    </location>
</feature>
<feature type="transmembrane region" description="Helical" evidence="2">
    <location>
        <begin position="304"/>
        <end position="328"/>
    </location>
</feature>
<keyword evidence="2" id="KW-1133">Transmembrane helix</keyword>
<evidence type="ECO:0000256" key="1">
    <source>
        <dbReference type="SAM" id="MobiDB-lite"/>
    </source>
</evidence>
<organism evidence="3">
    <name type="scientific">Corethron hystrix</name>
    <dbReference type="NCBI Taxonomy" id="216773"/>
    <lineage>
        <taxon>Eukaryota</taxon>
        <taxon>Sar</taxon>
        <taxon>Stramenopiles</taxon>
        <taxon>Ochrophyta</taxon>
        <taxon>Bacillariophyta</taxon>
        <taxon>Coscinodiscophyceae</taxon>
        <taxon>Corethrophycidae</taxon>
        <taxon>Corethrales</taxon>
        <taxon>Corethraceae</taxon>
        <taxon>Corethron</taxon>
    </lineage>
</organism>
<dbReference type="PANTHER" id="PTHR36970:SF1">
    <property type="entry name" value="BESTROPHIN HOMOLOG"/>
    <property type="match status" value="1"/>
</dbReference>
<protein>
    <submittedName>
        <fullName evidence="3">Uncharacterized protein</fullName>
    </submittedName>
</protein>
<sequence>MTTSDAEAAQNPTLDIASRREFSKHKSLSPLEADCREKELRNPLVLFVVNLYACFKTFAKYLISLSSCLGILLSVGATLFVYEFRREEYEDGSFHAGGMDWFLLGFAVITPMTMSISFSFGRREEALKQIAIFKSFVYQIYLSHATWDWYDKKGNSGREEHHFDSLDHSDDVMRKLLSCADELFHFLTLPTMSRARHRVTTMGRKEAERTVETSYSLYDSLYTRKIVHISHSTEILKAIGLPGNEAARIRQWERFLGETFENLRMLKMYRTPQALRSFGRLFSLFLPPVYAPAFAQLAHDTDSLALGITFAVIISLALSAIFNSVIFLEDPFVGHITLDGVDVREELVVLLWQQLMEGRREVFPAAKTFTYDHVPHPHLSPKGRATSYKKLEDAVELSPQRTGPAVETSLKSGE</sequence>
<proteinExistence type="predicted"/>